<gene>
    <name evidence="8" type="ORF">H0E87_000747</name>
</gene>
<feature type="compositionally biased region" description="Polar residues" evidence="6">
    <location>
        <begin position="1059"/>
        <end position="1071"/>
    </location>
</feature>
<evidence type="ECO:0000256" key="1">
    <source>
        <dbReference type="ARBA" id="ARBA00004123"/>
    </source>
</evidence>
<keyword evidence="3" id="KW-0863">Zinc-finger</keyword>
<feature type="compositionally biased region" description="Polar residues" evidence="6">
    <location>
        <begin position="522"/>
        <end position="542"/>
    </location>
</feature>
<evidence type="ECO:0000313" key="9">
    <source>
        <dbReference type="Proteomes" id="UP000807159"/>
    </source>
</evidence>
<dbReference type="InterPro" id="IPR013083">
    <property type="entry name" value="Znf_RING/FYVE/PHD"/>
</dbReference>
<dbReference type="CDD" id="cd15565">
    <property type="entry name" value="PHD2_NSD"/>
    <property type="match status" value="1"/>
</dbReference>
<feature type="non-terminal residue" evidence="8">
    <location>
        <position position="1"/>
    </location>
</feature>
<dbReference type="CDD" id="cd15566">
    <property type="entry name" value="PHD3_NSD"/>
    <property type="match status" value="1"/>
</dbReference>
<keyword evidence="9" id="KW-1185">Reference proteome</keyword>
<evidence type="ECO:0000256" key="5">
    <source>
        <dbReference type="ARBA" id="ARBA00023242"/>
    </source>
</evidence>
<keyword evidence="2" id="KW-0479">Metal-binding</keyword>
<dbReference type="PANTHER" id="PTHR46235">
    <property type="entry name" value="PHD FINGER-CONTAINING PROTEIN DDB_G0268158"/>
    <property type="match status" value="1"/>
</dbReference>
<reference evidence="8" key="1">
    <citation type="journal article" date="2021" name="J. Hered.">
        <title>Genome Assembly of Salicaceae Populus deltoides (Eastern Cottonwood) I-69 Based on Nanopore Sequencing and Hi-C Technologies.</title>
        <authorList>
            <person name="Bai S."/>
            <person name="Wu H."/>
            <person name="Zhang J."/>
            <person name="Pan Z."/>
            <person name="Zhao W."/>
            <person name="Li Z."/>
            <person name="Tong C."/>
        </authorList>
    </citation>
    <scope>NUCLEOTIDE SEQUENCE</scope>
    <source>
        <tissue evidence="8">Leaf</tissue>
    </source>
</reference>
<dbReference type="PANTHER" id="PTHR46235:SF3">
    <property type="entry name" value="PHD FINGER-CONTAINING PROTEIN DDB_G0268158"/>
    <property type="match status" value="1"/>
</dbReference>
<dbReference type="GO" id="GO:0005634">
    <property type="term" value="C:nucleus"/>
    <property type="evidence" value="ECO:0007669"/>
    <property type="project" value="UniProtKB-SubCell"/>
</dbReference>
<dbReference type="Pfam" id="PF22908">
    <property type="entry name" value="PHD_NSD"/>
    <property type="match status" value="1"/>
</dbReference>
<evidence type="ECO:0000313" key="8">
    <source>
        <dbReference type="EMBL" id="KAH8519028.1"/>
    </source>
</evidence>
<evidence type="ECO:0000256" key="3">
    <source>
        <dbReference type="ARBA" id="ARBA00022771"/>
    </source>
</evidence>
<feature type="region of interest" description="Disordered" evidence="6">
    <location>
        <begin position="463"/>
        <end position="504"/>
    </location>
</feature>
<dbReference type="InterPro" id="IPR058939">
    <property type="entry name" value="Mtase_EDM2"/>
</dbReference>
<dbReference type="InterPro" id="IPR001965">
    <property type="entry name" value="Znf_PHD"/>
</dbReference>
<comment type="caution">
    <text evidence="8">The sequence shown here is derived from an EMBL/GenBank/DDBJ whole genome shotgun (WGS) entry which is preliminary data.</text>
</comment>
<feature type="domain" description="Zinc finger PHD-type" evidence="7">
    <location>
        <begin position="376"/>
        <end position="442"/>
    </location>
</feature>
<feature type="region of interest" description="Disordered" evidence="6">
    <location>
        <begin position="522"/>
        <end position="562"/>
    </location>
</feature>
<dbReference type="Pfam" id="PF26055">
    <property type="entry name" value="Mtase_EDM2"/>
    <property type="match status" value="1"/>
</dbReference>
<comment type="subcellular location">
    <subcellularLocation>
        <location evidence="1">Nucleus</location>
    </subcellularLocation>
</comment>
<dbReference type="EMBL" id="JACEGQ020000001">
    <property type="protein sequence ID" value="KAH8519028.1"/>
    <property type="molecule type" value="Genomic_DNA"/>
</dbReference>
<dbReference type="Proteomes" id="UP000807159">
    <property type="component" value="Chromosome 1"/>
</dbReference>
<sequence length="1269" mass="142828">TCEAFFLSSVVFGYQSLYSISGMASSDDEADTLPESVSTYHFADDKDEPISFSLLPIRWRESKNFDDGKKNHMIFLKGSVDNGLRTIYKQVIAWTFDLSNTTPQISVLTKEKCWMELGKPRKSYEIIIRTVLITVHCLHFARWNPEASGKSVWDYLSKTFSLYEHRPSQNDLVDHLDLIGEAVRRENSLAKCKFLLNFLGEKPRKKMLSDEDFQAATMSAFIVDDVEDDNFEDLEEDESNDEDELFDSVCAFCDNGGNLLCCEGSCLRSFHATVEAGEESACESLGFTNREVEAMQSFFCKNCKFKQHQCFACGKLGSSDKFSGAEVFRCANATCGHFYHPHCAATMLHREDKVAAEELRKKIAAGESFACPIHKCCICKQVEDKKKSDLQFAVCRRCPTSYHQKCLPKEIAFENEADEDTIARAWQNLLPNRILIYCLKHDIIEEIGTPVRGHIRFPDVGGKNTAAKVQKRKTSELPANEEESLSKKKRLTSEESFSETFRTKASKEMSSSAKIVKITNDSEQISSESNSLGKMRMNNPSRKSLRENTKSASSEVERSTTANVNKTSLGDKLHAFMTIKSGKAKLRKQDIFGSELDKSLAVKSIAKKLTSELPSLDADTQRRLLALVKEAASSITLDNVIKKHEVPSTHVHSSKNVVDKNITLGKVEGTVEAVRTALKKLEEKCSIEDAKAVCEPDVLNQVFKWKNKLKVYLAPFLYGMRYTSFGRHFTKVEKLVEIADILHWYVENGDMIVDFCCGANDFSCIMKKKLEEMGKKCSYKNYDVIQPKNDFNFEKRDWMTVCPDELPKKGSQLIMGLNPPFGVKAALANKFIDKALQFKPKLLILIVPPETERLDKKKPYDLVWENDHFLSGKSFYLPGSVNENDKQMDQWNVTAPPLYLWSRQEWSAKHKAIAQKHGHPFRQQEISNLDKNHFETKTPDPVNEENNNAGASMLPNYIPLQSKEPEESNSGIVNDGHKGRSQCNNSDRESQDSHCPRKSHSDETSRKKRQGEKMVERGTGGKSLEGRQNGGKKPSPSDSGKGVHRPSPSPNIDGRSLLDGSSRSVEKQSQAGIGKNCYQHLDPSFSDSYSQQHATPYGGSWASNHDDMNRRHCTNIHESYSLNIHGLSSGGNMEEQSTRCMNGTEFVRQPQVHLYGLQGADSARWNYPSGRYLGYGHMEPAPANPYGHMGSASEPPYMMNMSAMQRYAPRLDELNHTRMSSLGPEPSMLNRNGSYDPRAPGAGYRFDSMGFAPGPQHPYPHHSAGWLNE</sequence>
<evidence type="ECO:0000256" key="4">
    <source>
        <dbReference type="ARBA" id="ARBA00022833"/>
    </source>
</evidence>
<feature type="domain" description="Zinc finger PHD-type" evidence="7">
    <location>
        <begin position="249"/>
        <end position="304"/>
    </location>
</feature>
<dbReference type="AlphaFoldDB" id="A0A8T2ZNW0"/>
<dbReference type="InterPro" id="IPR055198">
    <property type="entry name" value="NSD_PHD"/>
</dbReference>
<feature type="compositionally biased region" description="Polar residues" evidence="6">
    <location>
        <begin position="550"/>
        <end position="562"/>
    </location>
</feature>
<evidence type="ECO:0000256" key="6">
    <source>
        <dbReference type="SAM" id="MobiDB-lite"/>
    </source>
</evidence>
<proteinExistence type="predicted"/>
<keyword evidence="5" id="KW-0539">Nucleus</keyword>
<dbReference type="InterPro" id="IPR022702">
    <property type="entry name" value="Cytosine_MeTrfase1_RFD"/>
</dbReference>
<protein>
    <recommendedName>
        <fullName evidence="7">Zinc finger PHD-type domain-containing protein</fullName>
    </recommendedName>
</protein>
<organism evidence="8 9">
    <name type="scientific">Populus deltoides</name>
    <name type="common">Eastern poplar</name>
    <name type="synonym">Eastern cottonwood</name>
    <dbReference type="NCBI Taxonomy" id="3696"/>
    <lineage>
        <taxon>Eukaryota</taxon>
        <taxon>Viridiplantae</taxon>
        <taxon>Streptophyta</taxon>
        <taxon>Embryophyta</taxon>
        <taxon>Tracheophyta</taxon>
        <taxon>Spermatophyta</taxon>
        <taxon>Magnoliopsida</taxon>
        <taxon>eudicotyledons</taxon>
        <taxon>Gunneridae</taxon>
        <taxon>Pentapetalae</taxon>
        <taxon>rosids</taxon>
        <taxon>fabids</taxon>
        <taxon>Malpighiales</taxon>
        <taxon>Salicaceae</taxon>
        <taxon>Saliceae</taxon>
        <taxon>Populus</taxon>
    </lineage>
</organism>
<dbReference type="Pfam" id="PF12047">
    <property type="entry name" value="DNMT1-RFD"/>
    <property type="match status" value="1"/>
</dbReference>
<dbReference type="GO" id="GO:0008270">
    <property type="term" value="F:zinc ion binding"/>
    <property type="evidence" value="ECO:0007669"/>
    <property type="project" value="UniProtKB-KW"/>
</dbReference>
<feature type="region of interest" description="Disordered" evidence="6">
    <location>
        <begin position="933"/>
        <end position="1071"/>
    </location>
</feature>
<feature type="compositionally biased region" description="Basic and acidic residues" evidence="6">
    <location>
        <begin position="986"/>
        <end position="1016"/>
    </location>
</feature>
<evidence type="ECO:0000256" key="2">
    <source>
        <dbReference type="ARBA" id="ARBA00022723"/>
    </source>
</evidence>
<keyword evidence="4" id="KW-0862">Zinc</keyword>
<accession>A0A8T2ZNW0</accession>
<name>A0A8T2ZNW0_POPDE</name>
<evidence type="ECO:0000259" key="7">
    <source>
        <dbReference type="SMART" id="SM00249"/>
    </source>
</evidence>
<feature type="domain" description="Zinc finger PHD-type" evidence="7">
    <location>
        <begin position="309"/>
        <end position="375"/>
    </location>
</feature>
<dbReference type="SMART" id="SM00249">
    <property type="entry name" value="PHD"/>
    <property type="match status" value="3"/>
</dbReference>
<dbReference type="Gene3D" id="3.30.40.10">
    <property type="entry name" value="Zinc/RING finger domain, C3HC4 (zinc finger)"/>
    <property type="match status" value="2"/>
</dbReference>